<dbReference type="PROSITE" id="PS01156">
    <property type="entry name" value="TONB_DEPENDENT_REC_2"/>
    <property type="match status" value="1"/>
</dbReference>
<name>A0ABM8Z0Q0_9PROT</name>
<evidence type="ECO:0000256" key="13">
    <source>
        <dbReference type="ARBA" id="ARBA00023237"/>
    </source>
</evidence>
<dbReference type="InterPro" id="IPR036942">
    <property type="entry name" value="Beta-barrel_TonB_sf"/>
</dbReference>
<sequence length="707" mass="77319">MPNKLFSSRRIIFLAVLSTNMGLSVTVLAEEDPAFLGEIKVSGKKVDSDYRTDKVKIGPLSEKSLLDTPYAIDVIPAELMRNQQFKSVREAFRYLPSVQGENIRPQTRGLQAGVVQNTRIDGMNIAATTDYPIEQFERIEVLNGLAGAIYGPSNPAGTFNYVIKRPTDEPRRRIGVGYGTQSAALGSVDLGGYVDKGKVFGYRLNLLNDTGEGYVDRSRLERKLVSLAVDVNFTDVTKLELNASRYHYLSMGFPGTFSLQNDNVRFPSAPDPTRVGYGQPFGGDNNITKTFSGKLKHSFNADWQISAGLLQQDSDRASTVPTNTLTNNAGSYTTTAATTTFSLDRILSNTIALNGHAKTGDWTHDLIFSSTGFTWDRYTPNKIGAITLGSASLDNPVIFNEPVFPDFKDRYKSQTTRQQSLNIGDTISFNKQWSATLIASQSWITARSNNKAGVDTSRYDKDGISTNAILSYKPQSNMTVYGSYADSLQQADPVPNNPQAILAPYRSKQWELGYKVSIAKMNLTAALFRVERPYPYIGADGVFRVQGDQINNGLELTANGTLTRDLTIYSGVTFLDPRLENTLTAATEGKQILGLSKVVSSVLLDYRIAAAPGLSVNLHIANATSRPGNHTNTYSVAGFTTVDVGARYYSQIMGKAASWNLTLYNLANERYWANITPNGQNGFSATGNGTGTLGAPRTLRASLQIDF</sequence>
<evidence type="ECO:0000256" key="1">
    <source>
        <dbReference type="ARBA" id="ARBA00004571"/>
    </source>
</evidence>
<feature type="domain" description="TonB-dependent receptor-like beta-barrel" evidence="18">
    <location>
        <begin position="255"/>
        <end position="666"/>
    </location>
</feature>
<dbReference type="EMBL" id="OU912926">
    <property type="protein sequence ID" value="CAG9933395.1"/>
    <property type="molecule type" value="Genomic_DNA"/>
</dbReference>
<keyword evidence="3 14" id="KW-0813">Transport</keyword>
<dbReference type="InterPro" id="IPR010917">
    <property type="entry name" value="TonB_rcpt_CS"/>
</dbReference>
<dbReference type="InterPro" id="IPR010105">
    <property type="entry name" value="TonB_sidphr_rcpt"/>
</dbReference>
<evidence type="ECO:0000256" key="2">
    <source>
        <dbReference type="ARBA" id="ARBA00009810"/>
    </source>
</evidence>
<accession>A0ABM8Z0Q0</accession>
<dbReference type="Gene3D" id="2.40.170.20">
    <property type="entry name" value="TonB-dependent receptor, beta-barrel domain"/>
    <property type="match status" value="1"/>
</dbReference>
<evidence type="ECO:0000256" key="6">
    <source>
        <dbReference type="ARBA" id="ARBA00022692"/>
    </source>
</evidence>
<evidence type="ECO:0000256" key="17">
    <source>
        <dbReference type="SAM" id="SignalP"/>
    </source>
</evidence>
<keyword evidence="12" id="KW-0675">Receptor</keyword>
<evidence type="ECO:0000313" key="20">
    <source>
        <dbReference type="EMBL" id="CAG9933395.1"/>
    </source>
</evidence>
<evidence type="ECO:0000256" key="8">
    <source>
        <dbReference type="ARBA" id="ARBA00023004"/>
    </source>
</evidence>
<dbReference type="PROSITE" id="PS52016">
    <property type="entry name" value="TONB_DEPENDENT_REC_3"/>
    <property type="match status" value="1"/>
</dbReference>
<evidence type="ECO:0000256" key="11">
    <source>
        <dbReference type="ARBA" id="ARBA00023136"/>
    </source>
</evidence>
<feature type="chain" id="PRO_5047433616" evidence="17">
    <location>
        <begin position="30"/>
        <end position="707"/>
    </location>
</feature>
<evidence type="ECO:0000256" key="14">
    <source>
        <dbReference type="PROSITE-ProRule" id="PRU01360"/>
    </source>
</evidence>
<keyword evidence="4 14" id="KW-1134">Transmembrane beta strand</keyword>
<dbReference type="RefSeq" id="WP_239797173.1">
    <property type="nucleotide sequence ID" value="NZ_OU912926.1"/>
</dbReference>
<proteinExistence type="inferred from homology"/>
<dbReference type="PANTHER" id="PTHR32552">
    <property type="entry name" value="FERRICHROME IRON RECEPTOR-RELATED"/>
    <property type="match status" value="1"/>
</dbReference>
<feature type="short sequence motif" description="TonB C-terminal box" evidence="15">
    <location>
        <begin position="690"/>
        <end position="707"/>
    </location>
</feature>
<keyword evidence="9" id="KW-0406">Ion transport</keyword>
<keyword evidence="6 14" id="KW-0812">Transmembrane</keyword>
<dbReference type="NCBIfam" id="TIGR01783">
    <property type="entry name" value="TonB-siderophor"/>
    <property type="match status" value="1"/>
</dbReference>
<dbReference type="InterPro" id="IPR000531">
    <property type="entry name" value="Beta-barrel_TonB"/>
</dbReference>
<evidence type="ECO:0000256" key="4">
    <source>
        <dbReference type="ARBA" id="ARBA00022452"/>
    </source>
</evidence>
<evidence type="ECO:0000256" key="7">
    <source>
        <dbReference type="ARBA" id="ARBA00022729"/>
    </source>
</evidence>
<dbReference type="Gene3D" id="2.170.130.10">
    <property type="entry name" value="TonB-dependent receptor, plug domain"/>
    <property type="match status" value="1"/>
</dbReference>
<evidence type="ECO:0000256" key="9">
    <source>
        <dbReference type="ARBA" id="ARBA00023065"/>
    </source>
</evidence>
<keyword evidence="8" id="KW-0408">Iron</keyword>
<gene>
    <name evidence="20" type="ORF">NTG6680_2146</name>
</gene>
<feature type="domain" description="TonB-dependent receptor plug" evidence="19">
    <location>
        <begin position="65"/>
        <end position="158"/>
    </location>
</feature>
<dbReference type="InterPro" id="IPR039426">
    <property type="entry name" value="TonB-dep_rcpt-like"/>
</dbReference>
<evidence type="ECO:0000259" key="18">
    <source>
        <dbReference type="Pfam" id="PF00593"/>
    </source>
</evidence>
<evidence type="ECO:0000256" key="5">
    <source>
        <dbReference type="ARBA" id="ARBA00022496"/>
    </source>
</evidence>
<dbReference type="Proteomes" id="UP000839052">
    <property type="component" value="Chromosome"/>
</dbReference>
<dbReference type="InterPro" id="IPR037066">
    <property type="entry name" value="Plug_dom_sf"/>
</dbReference>
<evidence type="ECO:0000256" key="16">
    <source>
        <dbReference type="RuleBase" id="RU003357"/>
    </source>
</evidence>
<dbReference type="CDD" id="cd01347">
    <property type="entry name" value="ligand_gated_channel"/>
    <property type="match status" value="1"/>
</dbReference>
<protein>
    <submittedName>
        <fullName evidence="20">Iron complex outermembrane recepter protein</fullName>
    </submittedName>
</protein>
<comment type="similarity">
    <text evidence="2 14 16">Belongs to the TonB-dependent receptor family.</text>
</comment>
<keyword evidence="21" id="KW-1185">Reference proteome</keyword>
<dbReference type="InterPro" id="IPR012910">
    <property type="entry name" value="Plug_dom"/>
</dbReference>
<dbReference type="Pfam" id="PF00593">
    <property type="entry name" value="TonB_dep_Rec_b-barrel"/>
    <property type="match status" value="1"/>
</dbReference>
<evidence type="ECO:0000256" key="15">
    <source>
        <dbReference type="PROSITE-ProRule" id="PRU10144"/>
    </source>
</evidence>
<feature type="signal peptide" evidence="17">
    <location>
        <begin position="1"/>
        <end position="29"/>
    </location>
</feature>
<keyword evidence="5" id="KW-0410">Iron transport</keyword>
<reference evidence="20 21" key="1">
    <citation type="submission" date="2021-10" db="EMBL/GenBank/DDBJ databases">
        <authorList>
            <person name="Koch H."/>
        </authorList>
    </citation>
    <scope>NUCLEOTIDE SEQUENCE [LARGE SCALE GENOMIC DNA]</scope>
    <source>
        <strain evidence="20">6680</strain>
    </source>
</reference>
<evidence type="ECO:0000259" key="19">
    <source>
        <dbReference type="Pfam" id="PF07715"/>
    </source>
</evidence>
<dbReference type="Pfam" id="PF07715">
    <property type="entry name" value="Plug"/>
    <property type="match status" value="1"/>
</dbReference>
<keyword evidence="10 16" id="KW-0798">TonB box</keyword>
<dbReference type="SUPFAM" id="SSF56935">
    <property type="entry name" value="Porins"/>
    <property type="match status" value="1"/>
</dbReference>
<evidence type="ECO:0000256" key="3">
    <source>
        <dbReference type="ARBA" id="ARBA00022448"/>
    </source>
</evidence>
<evidence type="ECO:0000313" key="21">
    <source>
        <dbReference type="Proteomes" id="UP000839052"/>
    </source>
</evidence>
<keyword evidence="7 17" id="KW-0732">Signal</keyword>
<keyword evidence="13 14" id="KW-0998">Cell outer membrane</keyword>
<keyword evidence="11 14" id="KW-0472">Membrane</keyword>
<organism evidence="20 21">
    <name type="scientific">Candidatus Nitrotoga arctica</name>
    <dbReference type="NCBI Taxonomy" id="453162"/>
    <lineage>
        <taxon>Bacteria</taxon>
        <taxon>Pseudomonadati</taxon>
        <taxon>Pseudomonadota</taxon>
        <taxon>Betaproteobacteria</taxon>
        <taxon>Nitrosomonadales</taxon>
        <taxon>Gallionellaceae</taxon>
        <taxon>Candidatus Nitrotoga</taxon>
    </lineage>
</organism>
<evidence type="ECO:0000256" key="10">
    <source>
        <dbReference type="ARBA" id="ARBA00023077"/>
    </source>
</evidence>
<comment type="subcellular location">
    <subcellularLocation>
        <location evidence="1 14">Cell outer membrane</location>
        <topology evidence="1 14">Multi-pass membrane protein</topology>
    </subcellularLocation>
</comment>
<evidence type="ECO:0000256" key="12">
    <source>
        <dbReference type="ARBA" id="ARBA00023170"/>
    </source>
</evidence>
<dbReference type="PANTHER" id="PTHR32552:SF82">
    <property type="entry name" value="FCUA PROTEIN"/>
    <property type="match status" value="1"/>
</dbReference>